<sequence length="162" mass="17378">MKPLIDIAIEAEAWDGFEDPAGLAETVIGQTISQSGVRLAEGAEISIVLCDDAFIADLNRKWRSIDKPTNVLSFPSGGAIASSPVLGDIVIAFETAAREAEEAAKPLRDHVAHLLAHGFLHLIGYDHIADADAEAMEALERSVLARLGIEDPYQEPLVRAKP</sequence>
<evidence type="ECO:0000256" key="7">
    <source>
        <dbReference type="HAMAP-Rule" id="MF_00009"/>
    </source>
</evidence>
<dbReference type="NCBIfam" id="TIGR00043">
    <property type="entry name" value="rRNA maturation RNase YbeY"/>
    <property type="match status" value="1"/>
</dbReference>
<dbReference type="EMBL" id="LR536450">
    <property type="protein sequence ID" value="VFU09374.1"/>
    <property type="molecule type" value="Genomic_DNA"/>
</dbReference>
<evidence type="ECO:0000256" key="6">
    <source>
        <dbReference type="ARBA" id="ARBA00022833"/>
    </source>
</evidence>
<dbReference type="InterPro" id="IPR020549">
    <property type="entry name" value="YbeY_CS"/>
</dbReference>
<dbReference type="PANTHER" id="PTHR46986">
    <property type="entry name" value="ENDORIBONUCLEASE YBEY, CHLOROPLASTIC"/>
    <property type="match status" value="1"/>
</dbReference>
<feature type="binding site" evidence="7">
    <location>
        <position position="121"/>
    </location>
    <ligand>
        <name>Zn(2+)</name>
        <dbReference type="ChEBI" id="CHEBI:29105"/>
        <note>catalytic</note>
    </ligand>
</feature>
<feature type="binding site" evidence="7">
    <location>
        <position position="117"/>
    </location>
    <ligand>
        <name>Zn(2+)</name>
        <dbReference type="ChEBI" id="CHEBI:29105"/>
        <note>catalytic</note>
    </ligand>
</feature>
<evidence type="ECO:0000256" key="1">
    <source>
        <dbReference type="ARBA" id="ARBA00010875"/>
    </source>
</evidence>
<dbReference type="Proteomes" id="UP000294360">
    <property type="component" value="Chromosome"/>
</dbReference>
<dbReference type="RefSeq" id="WP_134489708.1">
    <property type="nucleotide sequence ID" value="NZ_CABFMQ020000001.1"/>
</dbReference>
<proteinExistence type="inferred from homology"/>
<evidence type="ECO:0000256" key="4">
    <source>
        <dbReference type="ARBA" id="ARBA00022759"/>
    </source>
</evidence>
<comment type="function">
    <text evidence="7">Single strand-specific metallo-endoribonuclease involved in late-stage 70S ribosome quality control and in maturation of the 3' terminus of the 16S rRNA.</text>
</comment>
<dbReference type="GO" id="GO:0004521">
    <property type="term" value="F:RNA endonuclease activity"/>
    <property type="evidence" value="ECO:0007669"/>
    <property type="project" value="UniProtKB-UniRule"/>
</dbReference>
<evidence type="ECO:0000256" key="3">
    <source>
        <dbReference type="ARBA" id="ARBA00022723"/>
    </source>
</evidence>
<keyword evidence="7" id="KW-0963">Cytoplasm</keyword>
<comment type="subcellular location">
    <subcellularLocation>
        <location evidence="7">Cytoplasm</location>
    </subcellularLocation>
</comment>
<comment type="similarity">
    <text evidence="1 7">Belongs to the endoribonuclease YbeY family.</text>
</comment>
<dbReference type="InterPro" id="IPR023091">
    <property type="entry name" value="MetalPrtase_cat_dom_sf_prd"/>
</dbReference>
<gene>
    <name evidence="7 8" type="primary">ybeY</name>
    <name evidence="9" type="ORF">MPC4_10302</name>
    <name evidence="8" type="ORF">MTUNDRAET4_2487</name>
</gene>
<dbReference type="GO" id="GO:0005737">
    <property type="term" value="C:cytoplasm"/>
    <property type="evidence" value="ECO:0007669"/>
    <property type="project" value="UniProtKB-SubCell"/>
</dbReference>
<evidence type="ECO:0000256" key="2">
    <source>
        <dbReference type="ARBA" id="ARBA00022722"/>
    </source>
</evidence>
<reference evidence="9 11" key="2">
    <citation type="submission" date="2019-05" db="EMBL/GenBank/DDBJ databases">
        <authorList>
            <person name="Farhan Ul Haque M."/>
        </authorList>
    </citation>
    <scope>NUCLEOTIDE SEQUENCE [LARGE SCALE GENOMIC DNA]</scope>
    <source>
        <strain evidence="9">2</strain>
    </source>
</reference>
<comment type="cofactor">
    <cofactor evidence="7">
        <name>Zn(2+)</name>
        <dbReference type="ChEBI" id="CHEBI:29105"/>
    </cofactor>
    <text evidence="7">Binds 1 zinc ion.</text>
</comment>
<accession>A0A4U8Z236</accession>
<dbReference type="SUPFAM" id="SSF55486">
    <property type="entry name" value="Metalloproteases ('zincins'), catalytic domain"/>
    <property type="match status" value="1"/>
</dbReference>
<protein>
    <recommendedName>
        <fullName evidence="7">Endoribonuclease YbeY</fullName>
        <ecNumber evidence="7">3.1.-.-</ecNumber>
    </recommendedName>
</protein>
<evidence type="ECO:0000313" key="10">
    <source>
        <dbReference type="Proteomes" id="UP000294360"/>
    </source>
</evidence>
<keyword evidence="2 7" id="KW-0540">Nuclease</keyword>
<dbReference type="EMBL" id="CABFMQ020000001">
    <property type="protein sequence ID" value="VTZ48352.1"/>
    <property type="molecule type" value="Genomic_DNA"/>
</dbReference>
<dbReference type="KEGG" id="mtun:MTUNDRAET4_2487"/>
<reference evidence="8 10" key="1">
    <citation type="submission" date="2019-03" db="EMBL/GenBank/DDBJ databases">
        <authorList>
            <person name="Kox A.R. M."/>
        </authorList>
    </citation>
    <scope>NUCLEOTIDE SEQUENCE [LARGE SCALE GENOMIC DNA]</scope>
    <source>
        <strain evidence="8">MTUNDRAET4 annotated genome</strain>
    </source>
</reference>
<keyword evidence="7" id="KW-0698">rRNA processing</keyword>
<dbReference type="OrthoDB" id="9807740at2"/>
<dbReference type="Proteomes" id="UP000485880">
    <property type="component" value="Unassembled WGS sequence"/>
</dbReference>
<keyword evidence="7" id="KW-0690">Ribosome biogenesis</keyword>
<dbReference type="GO" id="GO:0008270">
    <property type="term" value="F:zinc ion binding"/>
    <property type="evidence" value="ECO:0007669"/>
    <property type="project" value="UniProtKB-UniRule"/>
</dbReference>
<dbReference type="PANTHER" id="PTHR46986:SF1">
    <property type="entry name" value="ENDORIBONUCLEASE YBEY, CHLOROPLASTIC"/>
    <property type="match status" value="1"/>
</dbReference>
<keyword evidence="6 7" id="KW-0862">Zinc</keyword>
<dbReference type="Gene3D" id="3.40.390.30">
    <property type="entry name" value="Metalloproteases ('zincins'), catalytic domain"/>
    <property type="match status" value="1"/>
</dbReference>
<evidence type="ECO:0000256" key="5">
    <source>
        <dbReference type="ARBA" id="ARBA00022801"/>
    </source>
</evidence>
<keyword evidence="11" id="KW-1185">Reference proteome</keyword>
<dbReference type="Pfam" id="PF02130">
    <property type="entry name" value="YbeY"/>
    <property type="match status" value="1"/>
</dbReference>
<name>A0A4U8Z236_METTU</name>
<dbReference type="EC" id="3.1.-.-" evidence="7"/>
<evidence type="ECO:0000313" key="11">
    <source>
        <dbReference type="Proteomes" id="UP000485880"/>
    </source>
</evidence>
<dbReference type="GO" id="GO:0006364">
    <property type="term" value="P:rRNA processing"/>
    <property type="evidence" value="ECO:0007669"/>
    <property type="project" value="UniProtKB-UniRule"/>
</dbReference>
<evidence type="ECO:0000313" key="8">
    <source>
        <dbReference type="EMBL" id="VFU09374.1"/>
    </source>
</evidence>
<feature type="binding site" evidence="7">
    <location>
        <position position="127"/>
    </location>
    <ligand>
        <name>Zn(2+)</name>
        <dbReference type="ChEBI" id="CHEBI:29105"/>
        <note>catalytic</note>
    </ligand>
</feature>
<keyword evidence="5 7" id="KW-0378">Hydrolase</keyword>
<keyword evidence="3 7" id="KW-0479">Metal-binding</keyword>
<dbReference type="PROSITE" id="PS01306">
    <property type="entry name" value="UPF0054"/>
    <property type="match status" value="1"/>
</dbReference>
<dbReference type="GO" id="GO:0004222">
    <property type="term" value="F:metalloendopeptidase activity"/>
    <property type="evidence" value="ECO:0007669"/>
    <property type="project" value="InterPro"/>
</dbReference>
<dbReference type="HAMAP" id="MF_00009">
    <property type="entry name" value="Endoribonucl_YbeY"/>
    <property type="match status" value="1"/>
</dbReference>
<organism evidence="8 10">
    <name type="scientific">Methylocella tundrae</name>
    <dbReference type="NCBI Taxonomy" id="227605"/>
    <lineage>
        <taxon>Bacteria</taxon>
        <taxon>Pseudomonadati</taxon>
        <taxon>Pseudomonadota</taxon>
        <taxon>Alphaproteobacteria</taxon>
        <taxon>Hyphomicrobiales</taxon>
        <taxon>Beijerinckiaceae</taxon>
        <taxon>Methylocella</taxon>
    </lineage>
</organism>
<dbReference type="InterPro" id="IPR002036">
    <property type="entry name" value="YbeY"/>
</dbReference>
<keyword evidence="4 7" id="KW-0255">Endonuclease</keyword>
<dbReference type="AlphaFoldDB" id="A0A4U8Z236"/>
<evidence type="ECO:0000313" key="9">
    <source>
        <dbReference type="EMBL" id="VTZ48352.1"/>
    </source>
</evidence>